<comment type="caution">
    <text evidence="1">The sequence shown here is derived from an EMBL/GenBank/DDBJ whole genome shotgun (WGS) entry which is preliminary data.</text>
</comment>
<dbReference type="AlphaFoldDB" id="A0A0F9KF39"/>
<dbReference type="EMBL" id="LAZR01013702">
    <property type="protein sequence ID" value="KKM20763.1"/>
    <property type="molecule type" value="Genomic_DNA"/>
</dbReference>
<name>A0A0F9KF39_9ZZZZ</name>
<accession>A0A0F9KF39</accession>
<proteinExistence type="predicted"/>
<gene>
    <name evidence="1" type="ORF">LCGC14_1642360</name>
</gene>
<organism evidence="1">
    <name type="scientific">marine sediment metagenome</name>
    <dbReference type="NCBI Taxonomy" id="412755"/>
    <lineage>
        <taxon>unclassified sequences</taxon>
        <taxon>metagenomes</taxon>
        <taxon>ecological metagenomes</taxon>
    </lineage>
</organism>
<feature type="non-terminal residue" evidence="1">
    <location>
        <position position="1"/>
    </location>
</feature>
<sequence>FRKEIVTRKEAEKRGYRMCPSGCF</sequence>
<protein>
    <submittedName>
        <fullName evidence="1">Uncharacterized protein</fullName>
    </submittedName>
</protein>
<reference evidence="1" key="1">
    <citation type="journal article" date="2015" name="Nature">
        <title>Complex archaea that bridge the gap between prokaryotes and eukaryotes.</title>
        <authorList>
            <person name="Spang A."/>
            <person name="Saw J.H."/>
            <person name="Jorgensen S.L."/>
            <person name="Zaremba-Niedzwiedzka K."/>
            <person name="Martijn J."/>
            <person name="Lind A.E."/>
            <person name="van Eijk R."/>
            <person name="Schleper C."/>
            <person name="Guy L."/>
            <person name="Ettema T.J."/>
        </authorList>
    </citation>
    <scope>NUCLEOTIDE SEQUENCE</scope>
</reference>
<evidence type="ECO:0000313" key="1">
    <source>
        <dbReference type="EMBL" id="KKM20763.1"/>
    </source>
</evidence>